<protein>
    <recommendedName>
        <fullName evidence="7">Glucose-6-phosphate 1-dehydrogenase</fullName>
        <shortName evidence="7">G6PD</shortName>
        <ecNumber evidence="7">1.1.1.49</ecNumber>
    </recommendedName>
</protein>
<evidence type="ECO:0000256" key="5">
    <source>
        <dbReference type="ARBA" id="ARBA00023002"/>
    </source>
</evidence>
<dbReference type="KEGG" id="aym:YM304_11690"/>
<feature type="binding site" evidence="7">
    <location>
        <position position="228"/>
    </location>
    <ligand>
        <name>substrate</name>
    </ligand>
</feature>
<name>A0A6C7E4K7_ILUCY</name>
<feature type="domain" description="Glucose-6-phosphate dehydrogenase NAD-binding" evidence="8">
    <location>
        <begin position="29"/>
        <end position="198"/>
    </location>
</feature>
<dbReference type="PANTHER" id="PTHR23429:SF0">
    <property type="entry name" value="GLUCOSE-6-PHOSPHATE 1-DEHYDROGENASE"/>
    <property type="match status" value="1"/>
</dbReference>
<dbReference type="SUPFAM" id="SSF55347">
    <property type="entry name" value="Glyceraldehyde-3-phosphate dehydrogenase-like, C-terminal domain"/>
    <property type="match status" value="1"/>
</dbReference>
<dbReference type="RefSeq" id="WP_015440730.1">
    <property type="nucleotide sequence ID" value="NC_020520.1"/>
</dbReference>
<feature type="binding site" evidence="7">
    <location>
        <begin position="32"/>
        <end position="39"/>
    </location>
    <ligand>
        <name>NADP(+)</name>
        <dbReference type="ChEBI" id="CHEBI:58349"/>
    </ligand>
</feature>
<evidence type="ECO:0000256" key="2">
    <source>
        <dbReference type="ARBA" id="ARBA00009975"/>
    </source>
</evidence>
<evidence type="ECO:0000313" key="10">
    <source>
        <dbReference type="EMBL" id="BAN01483.1"/>
    </source>
</evidence>
<feature type="binding site" evidence="7">
    <location>
        <position position="160"/>
    </location>
    <ligand>
        <name>NADP(+)</name>
        <dbReference type="ChEBI" id="CHEBI:58349"/>
    </ligand>
</feature>
<dbReference type="PROSITE" id="PS00069">
    <property type="entry name" value="G6P_DEHYDROGENASE"/>
    <property type="match status" value="1"/>
</dbReference>
<accession>A0A6C7E4K7</accession>
<comment type="pathway">
    <text evidence="1 7">Carbohydrate degradation; pentose phosphate pathway; D-ribulose 5-phosphate from D-glucose 6-phosphate (oxidative stage): step 1/3.</text>
</comment>
<reference evidence="10 11" key="1">
    <citation type="journal article" date="2013" name="Int. J. Syst. Evol. Microbiol.">
        <title>Ilumatobacter nonamiense sp. nov. and Ilumatobacter coccineum sp. nov., isolated from seashore sand.</title>
        <authorList>
            <person name="Matsumoto A."/>
            <person name="Kasai H."/>
            <person name="Matsuo Y."/>
            <person name="Shizuri Y."/>
            <person name="Ichikawa N."/>
            <person name="Fujita N."/>
            <person name="Omura S."/>
            <person name="Takahashi Y."/>
        </authorList>
    </citation>
    <scope>NUCLEOTIDE SEQUENCE [LARGE SCALE GENOMIC DNA]</scope>
    <source>
        <strain evidence="11">NBRC 103263 / KCTC 29153 / YM16-304</strain>
    </source>
</reference>
<dbReference type="PRINTS" id="PR00079">
    <property type="entry name" value="G6PDHDRGNASE"/>
</dbReference>
<evidence type="ECO:0000313" key="11">
    <source>
        <dbReference type="Proteomes" id="UP000011863"/>
    </source>
</evidence>
<dbReference type="InterPro" id="IPR036291">
    <property type="entry name" value="NAD(P)-bd_dom_sf"/>
</dbReference>
<dbReference type="HAMAP" id="MF_00966">
    <property type="entry name" value="G6PD"/>
    <property type="match status" value="1"/>
</dbReference>
<organism evidence="10 11">
    <name type="scientific">Ilumatobacter coccineus (strain NBRC 103263 / KCTC 29153 / YM16-304)</name>
    <dbReference type="NCBI Taxonomy" id="1313172"/>
    <lineage>
        <taxon>Bacteria</taxon>
        <taxon>Bacillati</taxon>
        <taxon>Actinomycetota</taxon>
        <taxon>Acidimicrobiia</taxon>
        <taxon>Acidimicrobiales</taxon>
        <taxon>Ilumatobacteraceae</taxon>
        <taxon>Ilumatobacter</taxon>
    </lineage>
</organism>
<dbReference type="EC" id="1.1.1.49" evidence="7"/>
<gene>
    <name evidence="7 10" type="primary">zwf</name>
    <name evidence="10" type="ORF">YM304_11690</name>
</gene>
<dbReference type="InterPro" id="IPR022674">
    <property type="entry name" value="G6P_DH_NAD-bd"/>
</dbReference>
<sequence length="485" mass="54138">MSEQPITTDVPYVDTAQIDPNQPEADALVLFGATGDLAKRKLFPSLYKLERSNTLDVPVIGVARSDWTDDDFRTHARESIEAHVDDADDEIISSLSDRLDLIQGDYADEATWEELRDTLDRHGSETAVFYMAIPPSIFPMVAEKLASVGLNERGRIVVEKPFGRDLDSAVELNQTLHSVFPEDHIFRIDHYLGKEAVEDLLVFRFANTLLEPVWNRNYVRSVQVTMSETIGVEGRGSFYEGVGAIRDVLQNHLLQVIALLAMEPPAGPDARFLQDEKAKVISAMRPIECSQMVRGQYVGYRDEDGVADDSSVETFAAVRLEIDSWRWAGVPWYVRVGKGLAENATEAVIELREPPRMLFDEAGSPPPERNLIRLRLGKNDGVTFALQAKTPGPSLDSQEVDVDVDFAAALGERQDAYERLLGDALVGSLRRFARQDVVEGTWAIVQPALDEPGEIFPYFRDSWGPSEADNILEPGDHWYPPSPAR</sequence>
<comment type="caution">
    <text evidence="7">Lacks conserved residue(s) required for the propagation of feature annotation.</text>
</comment>
<evidence type="ECO:0000256" key="6">
    <source>
        <dbReference type="ARBA" id="ARBA00023277"/>
    </source>
</evidence>
<keyword evidence="3 7" id="KW-0313">Glucose metabolism</keyword>
<dbReference type="GO" id="GO:0005829">
    <property type="term" value="C:cytosol"/>
    <property type="evidence" value="ECO:0007669"/>
    <property type="project" value="TreeGrafter"/>
</dbReference>
<feature type="active site" description="Proton acceptor" evidence="7">
    <location>
        <position position="252"/>
    </location>
</feature>
<dbReference type="GO" id="GO:0050661">
    <property type="term" value="F:NADP binding"/>
    <property type="evidence" value="ECO:0007669"/>
    <property type="project" value="UniProtKB-UniRule"/>
</dbReference>
<evidence type="ECO:0000256" key="4">
    <source>
        <dbReference type="ARBA" id="ARBA00022857"/>
    </source>
</evidence>
<comment type="catalytic activity">
    <reaction evidence="7">
        <text>D-glucose 6-phosphate + NADP(+) = 6-phospho-D-glucono-1,5-lactone + NADPH + H(+)</text>
        <dbReference type="Rhea" id="RHEA:15841"/>
        <dbReference type="ChEBI" id="CHEBI:15378"/>
        <dbReference type="ChEBI" id="CHEBI:57783"/>
        <dbReference type="ChEBI" id="CHEBI:57955"/>
        <dbReference type="ChEBI" id="CHEBI:58349"/>
        <dbReference type="ChEBI" id="CHEBI:61548"/>
        <dbReference type="EC" id="1.1.1.49"/>
    </reaction>
</comment>
<keyword evidence="5 7" id="KW-0560">Oxidoreductase</keyword>
<dbReference type="Gene3D" id="3.40.50.720">
    <property type="entry name" value="NAD(P)-binding Rossmann-like Domain"/>
    <property type="match status" value="1"/>
</dbReference>
<dbReference type="NCBIfam" id="NF009492">
    <property type="entry name" value="PRK12853.1-3"/>
    <property type="match status" value="1"/>
</dbReference>
<dbReference type="GO" id="GO:0006006">
    <property type="term" value="P:glucose metabolic process"/>
    <property type="evidence" value="ECO:0007669"/>
    <property type="project" value="UniProtKB-KW"/>
</dbReference>
<keyword evidence="4 7" id="KW-0521">NADP</keyword>
<evidence type="ECO:0000256" key="1">
    <source>
        <dbReference type="ARBA" id="ARBA00004937"/>
    </source>
</evidence>
<feature type="domain" description="Glucose-6-phosphate dehydrogenase C-terminal" evidence="9">
    <location>
        <begin position="201"/>
        <end position="475"/>
    </location>
</feature>
<dbReference type="GO" id="GO:0009051">
    <property type="term" value="P:pentose-phosphate shunt, oxidative branch"/>
    <property type="evidence" value="ECO:0007669"/>
    <property type="project" value="TreeGrafter"/>
</dbReference>
<dbReference type="Gene3D" id="3.30.360.10">
    <property type="entry name" value="Dihydrodipicolinate Reductase, domain 2"/>
    <property type="match status" value="1"/>
</dbReference>
<dbReference type="PANTHER" id="PTHR23429">
    <property type="entry name" value="GLUCOSE-6-PHOSPHATE 1-DEHYDROGENASE G6PD"/>
    <property type="match status" value="1"/>
</dbReference>
<evidence type="ECO:0000259" key="9">
    <source>
        <dbReference type="Pfam" id="PF02781"/>
    </source>
</evidence>
<dbReference type="OrthoDB" id="9802739at2"/>
<feature type="binding site" evidence="7">
    <location>
        <position position="64"/>
    </location>
    <ligand>
        <name>NADP(+)</name>
        <dbReference type="ChEBI" id="CHEBI:58349"/>
    </ligand>
</feature>
<dbReference type="NCBIfam" id="TIGR00871">
    <property type="entry name" value="zwf"/>
    <property type="match status" value="1"/>
</dbReference>
<dbReference type="InterPro" id="IPR001282">
    <property type="entry name" value="G6P_DH"/>
</dbReference>
<dbReference type="PIRSF" id="PIRSF000110">
    <property type="entry name" value="G6PD"/>
    <property type="match status" value="1"/>
</dbReference>
<dbReference type="InterPro" id="IPR019796">
    <property type="entry name" value="G6P_DH_AS"/>
</dbReference>
<feature type="binding site" evidence="7">
    <location>
        <position position="247"/>
    </location>
    <ligand>
        <name>substrate</name>
    </ligand>
</feature>
<dbReference type="AlphaFoldDB" id="A0A6C7E4K7"/>
<dbReference type="InterPro" id="IPR022675">
    <property type="entry name" value="G6P_DH_C"/>
</dbReference>
<dbReference type="EMBL" id="AP012057">
    <property type="protein sequence ID" value="BAN01483.1"/>
    <property type="molecule type" value="Genomic_DNA"/>
</dbReference>
<dbReference type="Pfam" id="PF02781">
    <property type="entry name" value="G6PD_C"/>
    <property type="match status" value="1"/>
</dbReference>
<evidence type="ECO:0000259" key="8">
    <source>
        <dbReference type="Pfam" id="PF00479"/>
    </source>
</evidence>
<keyword evidence="11" id="KW-1185">Reference proteome</keyword>
<feature type="binding site" evidence="7">
    <location>
        <position position="194"/>
    </location>
    <ligand>
        <name>substrate</name>
    </ligand>
</feature>
<comment type="similarity">
    <text evidence="2 7">Belongs to the glucose-6-phosphate dehydrogenase family.</text>
</comment>
<proteinExistence type="inferred from homology"/>
<dbReference type="Proteomes" id="UP000011863">
    <property type="component" value="Chromosome"/>
</dbReference>
<dbReference type="SUPFAM" id="SSF51735">
    <property type="entry name" value="NAD(P)-binding Rossmann-fold domains"/>
    <property type="match status" value="1"/>
</dbReference>
<dbReference type="UniPathway" id="UPA00115">
    <property type="reaction ID" value="UER00408"/>
</dbReference>
<dbReference type="Pfam" id="PF00479">
    <property type="entry name" value="G6PD_N"/>
    <property type="match status" value="1"/>
</dbReference>
<keyword evidence="6 7" id="KW-0119">Carbohydrate metabolism</keyword>
<evidence type="ECO:0000256" key="3">
    <source>
        <dbReference type="ARBA" id="ARBA00022526"/>
    </source>
</evidence>
<feature type="binding site" evidence="7">
    <location>
        <position position="338"/>
    </location>
    <ligand>
        <name>substrate</name>
    </ligand>
</feature>
<evidence type="ECO:0000256" key="7">
    <source>
        <dbReference type="HAMAP-Rule" id="MF_00966"/>
    </source>
</evidence>
<feature type="binding site" evidence="7">
    <location>
        <position position="190"/>
    </location>
    <ligand>
        <name>substrate</name>
    </ligand>
</feature>
<dbReference type="GO" id="GO:0004345">
    <property type="term" value="F:glucose-6-phosphate dehydrogenase activity"/>
    <property type="evidence" value="ECO:0007669"/>
    <property type="project" value="UniProtKB-UniRule"/>
</dbReference>
<comment type="function">
    <text evidence="7">Catalyzes the oxidation of glucose 6-phosphate to 6-phosphogluconolactone.</text>
</comment>